<dbReference type="Proteomes" id="UP000032545">
    <property type="component" value="Unassembled WGS sequence"/>
</dbReference>
<evidence type="ECO:0000256" key="1">
    <source>
        <dbReference type="SAM" id="Phobius"/>
    </source>
</evidence>
<dbReference type="Pfam" id="PF19650">
    <property type="entry name" value="DUF6153"/>
    <property type="match status" value="1"/>
</dbReference>
<dbReference type="EMBL" id="JYFN01000013">
    <property type="protein sequence ID" value="KJE23542.1"/>
    <property type="molecule type" value="Genomic_DNA"/>
</dbReference>
<sequence length="155" mass="16426">MSARPHGKTTAAGLPLFLLAVPVLLGILLMHGGLSAHLAHGLHADTTDQIGSSVMYGADMYPPPSALPVSHPDPRHVMTPPATEMDHDGHGGAMCLAFLRLTLLLVIALLLTRLLSSTSVRRAVLRAASPHRGRAPPDRSLLHRPSLASLCVLRL</sequence>
<evidence type="ECO:0000313" key="3">
    <source>
        <dbReference type="Proteomes" id="UP000032545"/>
    </source>
</evidence>
<reference evidence="3" key="1">
    <citation type="submission" date="2015-02" db="EMBL/GenBank/DDBJ databases">
        <title>Draft Genome of Frankia sp. CpI1-S.</title>
        <authorList>
            <person name="Oshone R.T."/>
            <person name="Ngom M."/>
            <person name="Ghodhbane-Gtari F."/>
            <person name="Gtari M."/>
            <person name="Morris K."/>
            <person name="Thomas K."/>
            <person name="Sen A."/>
            <person name="Tisa L.S."/>
        </authorList>
    </citation>
    <scope>NUCLEOTIDE SEQUENCE [LARGE SCALE GENOMIC DNA]</scope>
    <source>
        <strain evidence="3">CpI1-S</strain>
    </source>
</reference>
<keyword evidence="1" id="KW-1133">Transmembrane helix</keyword>
<keyword evidence="1" id="KW-0472">Membrane</keyword>
<comment type="caution">
    <text evidence="2">The sequence shown here is derived from an EMBL/GenBank/DDBJ whole genome shotgun (WGS) entry which is preliminary data.</text>
</comment>
<reference evidence="2 3" key="2">
    <citation type="journal article" date="2016" name="Genome Announc.">
        <title>Permanent Draft Genome Sequences for Two Variants of Frankia sp. Strain CpI1, the First Frankia Strain Isolated from Root Nodules of Comptonia peregrina.</title>
        <authorList>
            <person name="Oshone R."/>
            <person name="Hurst S.G.IV."/>
            <person name="Abebe-Akele F."/>
            <person name="Simpson S."/>
            <person name="Morris K."/>
            <person name="Thomas W.K."/>
            <person name="Tisa L.S."/>
        </authorList>
    </citation>
    <scope>NUCLEOTIDE SEQUENCE [LARGE SCALE GENOMIC DNA]</scope>
    <source>
        <strain evidence="3">CpI1-S</strain>
    </source>
</reference>
<protein>
    <submittedName>
        <fullName evidence="2">Uncharacterized protein</fullName>
    </submittedName>
</protein>
<dbReference type="InterPro" id="IPR046151">
    <property type="entry name" value="DUF6153"/>
</dbReference>
<keyword evidence="3" id="KW-1185">Reference proteome</keyword>
<feature type="transmembrane region" description="Helical" evidence="1">
    <location>
        <begin position="91"/>
        <end position="112"/>
    </location>
</feature>
<accession>A0A0D8BJF3</accession>
<organism evidence="2 3">
    <name type="scientific">Frankia torreyi</name>
    <dbReference type="NCBI Taxonomy" id="1856"/>
    <lineage>
        <taxon>Bacteria</taxon>
        <taxon>Bacillati</taxon>
        <taxon>Actinomycetota</taxon>
        <taxon>Actinomycetes</taxon>
        <taxon>Frankiales</taxon>
        <taxon>Frankiaceae</taxon>
        <taxon>Frankia</taxon>
    </lineage>
</organism>
<keyword evidence="1" id="KW-0812">Transmembrane</keyword>
<evidence type="ECO:0000313" key="2">
    <source>
        <dbReference type="EMBL" id="KJE23542.1"/>
    </source>
</evidence>
<dbReference type="AlphaFoldDB" id="A0A0D8BJF3"/>
<dbReference type="RefSeq" id="WP_052681045.1">
    <property type="nucleotide sequence ID" value="NZ_JYFN01000013.1"/>
</dbReference>
<gene>
    <name evidence="2" type="ORF">FF36_02248</name>
</gene>
<proteinExistence type="predicted"/>
<name>A0A0D8BJF3_9ACTN</name>
<dbReference type="PATRIC" id="fig|1502723.3.peg.1218"/>